<dbReference type="Proteomes" id="UP001597419">
    <property type="component" value="Unassembled WGS sequence"/>
</dbReference>
<dbReference type="InterPro" id="IPR029016">
    <property type="entry name" value="GAF-like_dom_sf"/>
</dbReference>
<dbReference type="EMBL" id="JBHUKU010000021">
    <property type="protein sequence ID" value="MFD2463385.1"/>
    <property type="molecule type" value="Genomic_DNA"/>
</dbReference>
<dbReference type="Gene3D" id="3.30.450.40">
    <property type="match status" value="1"/>
</dbReference>
<evidence type="ECO:0000313" key="1">
    <source>
        <dbReference type="EMBL" id="MFD2463385.1"/>
    </source>
</evidence>
<dbReference type="RefSeq" id="WP_345400040.1">
    <property type="nucleotide sequence ID" value="NZ_BAABHG010000011.1"/>
</dbReference>
<accession>A0ABW5GR89</accession>
<reference evidence="2" key="1">
    <citation type="journal article" date="2019" name="Int. J. Syst. Evol. Microbiol.">
        <title>The Global Catalogue of Microorganisms (GCM) 10K type strain sequencing project: providing services to taxonomists for standard genome sequencing and annotation.</title>
        <authorList>
            <consortium name="The Broad Institute Genomics Platform"/>
            <consortium name="The Broad Institute Genome Sequencing Center for Infectious Disease"/>
            <person name="Wu L."/>
            <person name="Ma J."/>
        </authorList>
    </citation>
    <scope>NUCLEOTIDE SEQUENCE [LARGE SCALE GENOMIC DNA]</scope>
    <source>
        <strain evidence="2">CGMCC 4.7643</strain>
    </source>
</reference>
<proteinExistence type="predicted"/>
<dbReference type="SUPFAM" id="SSF55781">
    <property type="entry name" value="GAF domain-like"/>
    <property type="match status" value="1"/>
</dbReference>
<keyword evidence="2" id="KW-1185">Reference proteome</keyword>
<sequence length="189" mass="20084">MADTILGTSEWRPGSPTHREAIRLLLGLADAGAITDHDDFLRGLAHQCVDLVPAIAATVLVTDATVRSIGYGAYPGWAQAERVLCLTGPVLEASRTGAAVEVLDLDSSSRWPSFPSLTRRYGINAVRALPIPLGEHRRGAIALLAKSADFSHAARERGALLAEAAGIGLRSWYALRGPRADQVRDVPAS</sequence>
<organism evidence="1 2">
    <name type="scientific">Amycolatopsis samaneae</name>
    <dbReference type="NCBI Taxonomy" id="664691"/>
    <lineage>
        <taxon>Bacteria</taxon>
        <taxon>Bacillati</taxon>
        <taxon>Actinomycetota</taxon>
        <taxon>Actinomycetes</taxon>
        <taxon>Pseudonocardiales</taxon>
        <taxon>Pseudonocardiaceae</taxon>
        <taxon>Amycolatopsis</taxon>
    </lineage>
</organism>
<comment type="caution">
    <text evidence="1">The sequence shown here is derived from an EMBL/GenBank/DDBJ whole genome shotgun (WGS) entry which is preliminary data.</text>
</comment>
<name>A0ABW5GR89_9PSEU</name>
<protein>
    <submittedName>
        <fullName evidence="1">GAF domain-containing protein</fullName>
    </submittedName>
</protein>
<evidence type="ECO:0000313" key="2">
    <source>
        <dbReference type="Proteomes" id="UP001597419"/>
    </source>
</evidence>
<gene>
    <name evidence="1" type="ORF">ACFSYJ_32570</name>
</gene>